<name>A0A0N4XLB5_NIPBR</name>
<dbReference type="Proteomes" id="UP000271162">
    <property type="component" value="Unassembled WGS sequence"/>
</dbReference>
<dbReference type="STRING" id="27835.A0A0N4XLB5"/>
<gene>
    <name evidence="1" type="ORF">NBR_LOCUS3318</name>
</gene>
<proteinExistence type="predicted"/>
<sequence>MHMIEDVLIYEPDLRAHGGYVEVLNWQLMLVLLFMLWRPAVAP</sequence>
<reference evidence="1 2" key="2">
    <citation type="submission" date="2018-11" db="EMBL/GenBank/DDBJ databases">
        <authorList>
            <consortium name="Pathogen Informatics"/>
        </authorList>
    </citation>
    <scope>NUCLEOTIDE SEQUENCE [LARGE SCALE GENOMIC DNA]</scope>
</reference>
<organism evidence="3">
    <name type="scientific">Nippostrongylus brasiliensis</name>
    <name type="common">Rat hookworm</name>
    <dbReference type="NCBI Taxonomy" id="27835"/>
    <lineage>
        <taxon>Eukaryota</taxon>
        <taxon>Metazoa</taxon>
        <taxon>Ecdysozoa</taxon>
        <taxon>Nematoda</taxon>
        <taxon>Chromadorea</taxon>
        <taxon>Rhabditida</taxon>
        <taxon>Rhabditina</taxon>
        <taxon>Rhabditomorpha</taxon>
        <taxon>Strongyloidea</taxon>
        <taxon>Heligmosomidae</taxon>
        <taxon>Nippostrongylus</taxon>
    </lineage>
</organism>
<evidence type="ECO:0000313" key="2">
    <source>
        <dbReference type="Proteomes" id="UP000271162"/>
    </source>
</evidence>
<accession>A0A0N4XLB5</accession>
<evidence type="ECO:0000313" key="1">
    <source>
        <dbReference type="EMBL" id="VDL66907.1"/>
    </source>
</evidence>
<dbReference type="OMA" id="MPSHTIY"/>
<keyword evidence="2" id="KW-1185">Reference proteome</keyword>
<dbReference type="EMBL" id="UYSL01004843">
    <property type="protein sequence ID" value="VDL66907.1"/>
    <property type="molecule type" value="Genomic_DNA"/>
</dbReference>
<evidence type="ECO:0000313" key="3">
    <source>
        <dbReference type="WBParaSite" id="NBR_0000331701-mRNA-1"/>
    </source>
</evidence>
<protein>
    <submittedName>
        <fullName evidence="3">Transposase</fullName>
    </submittedName>
</protein>
<reference evidence="3" key="1">
    <citation type="submission" date="2017-02" db="UniProtKB">
        <authorList>
            <consortium name="WormBaseParasite"/>
        </authorList>
    </citation>
    <scope>IDENTIFICATION</scope>
</reference>
<dbReference type="WBParaSite" id="NBR_0000331701-mRNA-1">
    <property type="protein sequence ID" value="NBR_0000331701-mRNA-1"/>
    <property type="gene ID" value="NBR_0000331701"/>
</dbReference>
<dbReference type="AlphaFoldDB" id="A0A0N4XLB5"/>